<accession>A0A1G7SJN9</accession>
<dbReference type="InterPro" id="IPR005000">
    <property type="entry name" value="Aldolase/citrate-lyase_domain"/>
</dbReference>
<dbReference type="SUPFAM" id="SSF51621">
    <property type="entry name" value="Phosphoenolpyruvate/pyruvate domain"/>
    <property type="match status" value="1"/>
</dbReference>
<dbReference type="GO" id="GO:0005737">
    <property type="term" value="C:cytoplasm"/>
    <property type="evidence" value="ECO:0007669"/>
    <property type="project" value="TreeGrafter"/>
</dbReference>
<comment type="catalytic activity">
    <reaction evidence="5">
        <text>D-glyceraldehyde + 3-hydroxypyruvate = (3R,4S,5R)-3,4,5,6-tetrahydroxy-2-oxohexanoate</text>
        <dbReference type="Rhea" id="RHEA:80047"/>
        <dbReference type="ChEBI" id="CHEBI:17180"/>
        <dbReference type="ChEBI" id="CHEBI:17378"/>
        <dbReference type="ChEBI" id="CHEBI:231434"/>
    </reaction>
</comment>
<dbReference type="FunFam" id="3.20.20.60:FF:000004">
    <property type="entry name" value="5-keto-4-deoxy-D-glucarate aldolase"/>
    <property type="match status" value="1"/>
</dbReference>
<organism evidence="7 8">
    <name type="scientific">Paraburkholderia phenazinium</name>
    <dbReference type="NCBI Taxonomy" id="60549"/>
    <lineage>
        <taxon>Bacteria</taxon>
        <taxon>Pseudomonadati</taxon>
        <taxon>Pseudomonadota</taxon>
        <taxon>Betaproteobacteria</taxon>
        <taxon>Burkholderiales</taxon>
        <taxon>Burkholderiaceae</taxon>
        <taxon>Paraburkholderia</taxon>
    </lineage>
</organism>
<dbReference type="RefSeq" id="WP_090682700.1">
    <property type="nucleotide sequence ID" value="NZ_CADERL010000002.1"/>
</dbReference>
<evidence type="ECO:0000256" key="5">
    <source>
        <dbReference type="ARBA" id="ARBA00051592"/>
    </source>
</evidence>
<dbReference type="AlphaFoldDB" id="A0A1G7SJN9"/>
<sequence>MQRNRFKAHLLARKQQFGIWSMLASSNVVEVMTQTDYDWILLDTEHAANEVPMVQDQLRAAAQSTVSAVVRPSTNDTVQIKRLLDVGAQTLLIPMVDSADEARRAVAAMHYPPAGIRGVSSATRANRYGRDSDYLHEANREVCLLVQLETVKALANLEAIAAVEGVDALFIGPSDLAAALGHLGNFRHPEVQAAIHDALARGHRCGKPVGILMPDPVLSAEYVREGFDYIALATDIGLLRSGADIALKQAISHQPK</sequence>
<dbReference type="InterPro" id="IPR050251">
    <property type="entry name" value="HpcH-HpaI_aldolase"/>
</dbReference>
<evidence type="ECO:0000313" key="8">
    <source>
        <dbReference type="Proteomes" id="UP000199706"/>
    </source>
</evidence>
<comment type="catalytic activity">
    <reaction evidence="4">
        <text>D-glyceraldehyde + 3-hydroxypyruvate = 2-dehydro-D-galactonate</text>
        <dbReference type="Rhea" id="RHEA:80051"/>
        <dbReference type="ChEBI" id="CHEBI:17180"/>
        <dbReference type="ChEBI" id="CHEBI:17378"/>
        <dbReference type="ChEBI" id="CHEBI:28023"/>
    </reaction>
</comment>
<evidence type="ECO:0000256" key="3">
    <source>
        <dbReference type="ARBA" id="ARBA00045074"/>
    </source>
</evidence>
<dbReference type="OrthoDB" id="86160at2"/>
<protein>
    <submittedName>
        <fullName evidence="7">4-hydroxy-2-oxoheptanedioate aldolase</fullName>
    </submittedName>
</protein>
<evidence type="ECO:0000313" key="7">
    <source>
        <dbReference type="EMBL" id="SDG23208.1"/>
    </source>
</evidence>
<keyword evidence="2" id="KW-0456">Lyase</keyword>
<keyword evidence="1" id="KW-0479">Metal-binding</keyword>
<dbReference type="Proteomes" id="UP000199706">
    <property type="component" value="Unassembled WGS sequence"/>
</dbReference>
<dbReference type="Gene3D" id="3.20.20.60">
    <property type="entry name" value="Phosphoenolpyruvate-binding domains"/>
    <property type="match status" value="1"/>
</dbReference>
<dbReference type="GO" id="GO:0016832">
    <property type="term" value="F:aldehyde-lyase activity"/>
    <property type="evidence" value="ECO:0007669"/>
    <property type="project" value="TreeGrafter"/>
</dbReference>
<dbReference type="InterPro" id="IPR040442">
    <property type="entry name" value="Pyrv_kinase-like_dom_sf"/>
</dbReference>
<feature type="domain" description="HpcH/HpaI aldolase/citrate lyase" evidence="6">
    <location>
        <begin position="16"/>
        <end position="240"/>
    </location>
</feature>
<dbReference type="Pfam" id="PF03328">
    <property type="entry name" value="HpcH_HpaI"/>
    <property type="match status" value="1"/>
</dbReference>
<proteinExistence type="predicted"/>
<comment type="catalytic activity">
    <reaction evidence="3">
        <text>D-glyceraldehyde + pyruvate = 2-dehydro-3-deoxy-L-galactonate</text>
        <dbReference type="Rhea" id="RHEA:80055"/>
        <dbReference type="ChEBI" id="CHEBI:15361"/>
        <dbReference type="ChEBI" id="CHEBI:17378"/>
        <dbReference type="ChEBI" id="CHEBI:75545"/>
    </reaction>
</comment>
<dbReference type="EMBL" id="FNCJ01000002">
    <property type="protein sequence ID" value="SDG23208.1"/>
    <property type="molecule type" value="Genomic_DNA"/>
</dbReference>
<evidence type="ECO:0000256" key="2">
    <source>
        <dbReference type="ARBA" id="ARBA00023239"/>
    </source>
</evidence>
<dbReference type="GO" id="GO:0046872">
    <property type="term" value="F:metal ion binding"/>
    <property type="evidence" value="ECO:0007669"/>
    <property type="project" value="UniProtKB-KW"/>
</dbReference>
<gene>
    <name evidence="7" type="ORF">SAMN05216466_102547</name>
</gene>
<dbReference type="PANTHER" id="PTHR30502:SF4">
    <property type="entry name" value="5-KETO-4-DEOXY-D-GLUCARATE ALDOLASE"/>
    <property type="match status" value="1"/>
</dbReference>
<evidence type="ECO:0000256" key="4">
    <source>
        <dbReference type="ARBA" id="ARBA00051339"/>
    </source>
</evidence>
<evidence type="ECO:0000256" key="1">
    <source>
        <dbReference type="ARBA" id="ARBA00022723"/>
    </source>
</evidence>
<name>A0A1G7SJN9_9BURK</name>
<dbReference type="InterPro" id="IPR015813">
    <property type="entry name" value="Pyrv/PenolPyrv_kinase-like_dom"/>
</dbReference>
<evidence type="ECO:0000259" key="6">
    <source>
        <dbReference type="Pfam" id="PF03328"/>
    </source>
</evidence>
<dbReference type="PANTHER" id="PTHR30502">
    <property type="entry name" value="2-KETO-3-DEOXY-L-RHAMNONATE ALDOLASE"/>
    <property type="match status" value="1"/>
</dbReference>
<reference evidence="7 8" key="1">
    <citation type="submission" date="2016-10" db="EMBL/GenBank/DDBJ databases">
        <authorList>
            <person name="de Groot N.N."/>
        </authorList>
    </citation>
    <scope>NUCLEOTIDE SEQUENCE [LARGE SCALE GENOMIC DNA]</scope>
    <source>
        <strain evidence="7 8">LMG 2247</strain>
    </source>
</reference>